<evidence type="ECO:0000256" key="1">
    <source>
        <dbReference type="SAM" id="MobiDB-lite"/>
    </source>
</evidence>
<dbReference type="RefSeq" id="XP_016591377.1">
    <property type="nucleotide sequence ID" value="XM_016734830.1"/>
</dbReference>
<feature type="compositionally biased region" description="Polar residues" evidence="1">
    <location>
        <begin position="25"/>
        <end position="51"/>
    </location>
</feature>
<feature type="compositionally biased region" description="Polar residues" evidence="1">
    <location>
        <begin position="62"/>
        <end position="73"/>
    </location>
</feature>
<name>A0A0F2MKI6_SPOSC</name>
<dbReference type="EMBL" id="AXCR01000004">
    <property type="protein sequence ID" value="KJR88701.1"/>
    <property type="molecule type" value="Genomic_DNA"/>
</dbReference>
<evidence type="ECO:0000313" key="3">
    <source>
        <dbReference type="Proteomes" id="UP000033710"/>
    </source>
</evidence>
<organism evidence="2 3">
    <name type="scientific">Sporothrix schenckii 1099-18</name>
    <dbReference type="NCBI Taxonomy" id="1397361"/>
    <lineage>
        <taxon>Eukaryota</taxon>
        <taxon>Fungi</taxon>
        <taxon>Dikarya</taxon>
        <taxon>Ascomycota</taxon>
        <taxon>Pezizomycotina</taxon>
        <taxon>Sordariomycetes</taxon>
        <taxon>Sordariomycetidae</taxon>
        <taxon>Ophiostomatales</taxon>
        <taxon>Ophiostomataceae</taxon>
        <taxon>Sporothrix</taxon>
    </lineage>
</organism>
<protein>
    <submittedName>
        <fullName evidence="2">Uncharacterized protein</fullName>
    </submittedName>
</protein>
<dbReference type="VEuPathDB" id="FungiDB:SPSK_08192"/>
<dbReference type="Proteomes" id="UP000033710">
    <property type="component" value="Unassembled WGS sequence"/>
</dbReference>
<feature type="region of interest" description="Disordered" evidence="1">
    <location>
        <begin position="1"/>
        <end position="73"/>
    </location>
</feature>
<evidence type="ECO:0000313" key="2">
    <source>
        <dbReference type="EMBL" id="KJR88701.1"/>
    </source>
</evidence>
<proteinExistence type="predicted"/>
<accession>A0A0F2MKI6</accession>
<reference evidence="2 3" key="2">
    <citation type="journal article" date="2015" name="Eukaryot. Cell">
        <title>Asexual propagation of a virulent clone complex in a human and feline outbreak of sporotrichosis.</title>
        <authorList>
            <person name="Teixeira Mde M."/>
            <person name="Rodrigues A.M."/>
            <person name="Tsui C.K."/>
            <person name="de Almeida L.G."/>
            <person name="Van Diepeningen A.D."/>
            <person name="van den Ende B.G."/>
            <person name="Fernandes G.F."/>
            <person name="Kano R."/>
            <person name="Hamelin R.C."/>
            <person name="Lopes-Bezerra L.M."/>
            <person name="Vasconcelos A.T."/>
            <person name="de Hoog S."/>
            <person name="de Camargo Z.P."/>
            <person name="Felipe M.S."/>
        </authorList>
    </citation>
    <scope>NUCLEOTIDE SEQUENCE [LARGE SCALE GENOMIC DNA]</scope>
    <source>
        <strain evidence="2 3">1099-18</strain>
    </source>
</reference>
<dbReference type="AlphaFoldDB" id="A0A0F2MKI6"/>
<gene>
    <name evidence="2" type="ORF">SPSK_08192</name>
</gene>
<dbReference type="KEGG" id="ssck:SPSK_08192"/>
<reference evidence="2 3" key="1">
    <citation type="journal article" date="2014" name="BMC Genomics">
        <title>Comparative genomics of the major fungal agents of human and animal Sporotrichosis: Sporothrix schenckii and Sporothrix brasiliensis.</title>
        <authorList>
            <person name="Teixeira M.M."/>
            <person name="de Almeida L.G."/>
            <person name="Kubitschek-Barreira P."/>
            <person name="Alves F.L."/>
            <person name="Kioshima E.S."/>
            <person name="Abadio A.K."/>
            <person name="Fernandes L."/>
            <person name="Derengowski L.S."/>
            <person name="Ferreira K.S."/>
            <person name="Souza R.C."/>
            <person name="Ruiz J.C."/>
            <person name="de Andrade N.C."/>
            <person name="Paes H.C."/>
            <person name="Nicola A.M."/>
            <person name="Albuquerque P."/>
            <person name="Gerber A.L."/>
            <person name="Martins V.P."/>
            <person name="Peconick L.D."/>
            <person name="Neto A.V."/>
            <person name="Chaucanez C.B."/>
            <person name="Silva P.A."/>
            <person name="Cunha O.L."/>
            <person name="de Oliveira F.F."/>
            <person name="dos Santos T.C."/>
            <person name="Barros A.L."/>
            <person name="Soares M.A."/>
            <person name="de Oliveira L.M."/>
            <person name="Marini M.M."/>
            <person name="Villalobos-Duno H."/>
            <person name="Cunha M.M."/>
            <person name="de Hoog S."/>
            <person name="da Silveira J.F."/>
            <person name="Henrissat B."/>
            <person name="Nino-Vega G.A."/>
            <person name="Cisalpino P.S."/>
            <person name="Mora-Montes H.M."/>
            <person name="Almeida S.R."/>
            <person name="Stajich J.E."/>
            <person name="Lopes-Bezerra L.M."/>
            <person name="Vasconcelos A.T."/>
            <person name="Felipe M.S."/>
        </authorList>
    </citation>
    <scope>NUCLEOTIDE SEQUENCE [LARGE SCALE GENOMIC DNA]</scope>
    <source>
        <strain evidence="2 3">1099-18</strain>
    </source>
</reference>
<dbReference type="GeneID" id="27670107"/>
<comment type="caution">
    <text evidence="2">The sequence shown here is derived from an EMBL/GenBank/DDBJ whole genome shotgun (WGS) entry which is preliminary data.</text>
</comment>
<sequence length="89" mass="9836">MASVSAPSELGRHQLPSTCPEHDPGTSSRVSMFTSSLFTGFNQKTNKQATKNQRDEEDVVQSGKNDYQVSRNTNMTTFRRVAASLQGRV</sequence>